<dbReference type="Proteomes" id="UP000291097">
    <property type="component" value="Unassembled WGS sequence"/>
</dbReference>
<dbReference type="AlphaFoldDB" id="A0A482YAS0"/>
<evidence type="ECO:0000256" key="1">
    <source>
        <dbReference type="SAM" id="MobiDB-lite"/>
    </source>
</evidence>
<organism evidence="2 3">
    <name type="scientific">Natrinema hispanicum</name>
    <dbReference type="NCBI Taxonomy" id="392421"/>
    <lineage>
        <taxon>Archaea</taxon>
        <taxon>Methanobacteriati</taxon>
        <taxon>Methanobacteriota</taxon>
        <taxon>Stenosarchaea group</taxon>
        <taxon>Halobacteria</taxon>
        <taxon>Halobacteriales</taxon>
        <taxon>Natrialbaceae</taxon>
        <taxon>Natrinema</taxon>
    </lineage>
</organism>
<dbReference type="RefSeq" id="WP_130501926.1">
    <property type="nucleotide sequence ID" value="NZ_SHMP01000010.1"/>
</dbReference>
<evidence type="ECO:0000313" key="3">
    <source>
        <dbReference type="Proteomes" id="UP000291097"/>
    </source>
</evidence>
<feature type="compositionally biased region" description="Basic and acidic residues" evidence="1">
    <location>
        <begin position="10"/>
        <end position="25"/>
    </location>
</feature>
<comment type="caution">
    <text evidence="2">The sequence shown here is derived from an EMBL/GenBank/DDBJ whole genome shotgun (WGS) entry which is preliminary data.</text>
</comment>
<name>A0A482YAS0_9EURY</name>
<dbReference type="OrthoDB" id="186537at2157"/>
<sequence length="70" mass="8414">MSKTRALLTETEREQIAGEHGDQRRYQATSRVRRRIDEELSKDIEVLEEHHPELLEELRDVTCEERDHDE</sequence>
<protein>
    <submittedName>
        <fullName evidence="2">Uncharacterized protein</fullName>
    </submittedName>
</protein>
<gene>
    <name evidence="2" type="ORF">BDK88_4232</name>
</gene>
<feature type="region of interest" description="Disordered" evidence="1">
    <location>
        <begin position="1"/>
        <end position="25"/>
    </location>
</feature>
<reference evidence="2 3" key="1">
    <citation type="submission" date="2019-02" db="EMBL/GenBank/DDBJ databases">
        <title>Genomic Encyclopedia of Archaeal and Bacterial Type Strains, Phase II (KMG-II): from individual species to whole genera.</title>
        <authorList>
            <person name="Goeker M."/>
        </authorList>
    </citation>
    <scope>NUCLEOTIDE SEQUENCE [LARGE SCALE GENOMIC DNA]</scope>
    <source>
        <strain evidence="2 3">DSM 18328</strain>
    </source>
</reference>
<dbReference type="EMBL" id="SHMP01000010">
    <property type="protein sequence ID" value="RZV05209.1"/>
    <property type="molecule type" value="Genomic_DNA"/>
</dbReference>
<evidence type="ECO:0000313" key="2">
    <source>
        <dbReference type="EMBL" id="RZV05209.1"/>
    </source>
</evidence>
<accession>A0A482YAS0</accession>
<proteinExistence type="predicted"/>
<dbReference type="GeneID" id="42302804"/>